<evidence type="ECO:0000313" key="1">
    <source>
        <dbReference type="EMBL" id="KAA6389532.1"/>
    </source>
</evidence>
<organism evidence="1 2">
    <name type="scientific">Streblomastix strix</name>
    <dbReference type="NCBI Taxonomy" id="222440"/>
    <lineage>
        <taxon>Eukaryota</taxon>
        <taxon>Metamonada</taxon>
        <taxon>Preaxostyla</taxon>
        <taxon>Oxymonadida</taxon>
        <taxon>Streblomastigidae</taxon>
        <taxon>Streblomastix</taxon>
    </lineage>
</organism>
<dbReference type="Proteomes" id="UP000324800">
    <property type="component" value="Unassembled WGS sequence"/>
</dbReference>
<name>A0A5J4W4C9_9EUKA</name>
<gene>
    <name evidence="1" type="ORF">EZS28_014942</name>
</gene>
<protein>
    <submittedName>
        <fullName evidence="1">Uncharacterized protein</fullName>
    </submittedName>
</protein>
<proteinExistence type="predicted"/>
<evidence type="ECO:0000313" key="2">
    <source>
        <dbReference type="Proteomes" id="UP000324800"/>
    </source>
</evidence>
<dbReference type="AlphaFoldDB" id="A0A5J4W4C9"/>
<sequence>MRNLYIRCFGALFIFLKQPIVPHLLYINKTGAPSIILCEVHSTSLRTQVGGSTNDVYFCVKFEFVNDNDPNLSSQYIVAAYAGGESVFVNDTLSKLLSVIIILHADAYIVLLVQFSYRSRYLIATEVSSIYHPPNKVSIPPYDPESEAYQSPIFLISSLTLITQTNQILDVNLFVNTVSLIPAPYKLKDRASIINPSSSQVPDPIQYVNNVYTHHVFQLIAYVIEYIVHFPNIHQMNKI</sequence>
<accession>A0A5J4W4C9</accession>
<reference evidence="1 2" key="1">
    <citation type="submission" date="2019-03" db="EMBL/GenBank/DDBJ databases">
        <title>Single cell metagenomics reveals metabolic interactions within the superorganism composed of flagellate Streblomastix strix and complex community of Bacteroidetes bacteria on its surface.</title>
        <authorList>
            <person name="Treitli S.C."/>
            <person name="Kolisko M."/>
            <person name="Husnik F."/>
            <person name="Keeling P."/>
            <person name="Hampl V."/>
        </authorList>
    </citation>
    <scope>NUCLEOTIDE SEQUENCE [LARGE SCALE GENOMIC DNA]</scope>
    <source>
        <strain evidence="1">ST1C</strain>
    </source>
</reference>
<comment type="caution">
    <text evidence="1">The sequence shown here is derived from an EMBL/GenBank/DDBJ whole genome shotgun (WGS) entry which is preliminary data.</text>
</comment>
<dbReference type="EMBL" id="SNRW01003551">
    <property type="protein sequence ID" value="KAA6389532.1"/>
    <property type="molecule type" value="Genomic_DNA"/>
</dbReference>